<gene>
    <name evidence="1" type="ORF">JJ685_05415</name>
</gene>
<protein>
    <submittedName>
        <fullName evidence="1">Uncharacterized protein</fullName>
    </submittedName>
</protein>
<dbReference type="Proteomes" id="UP000599109">
    <property type="component" value="Unassembled WGS sequence"/>
</dbReference>
<dbReference type="RefSeq" id="WP_201673171.1">
    <property type="nucleotide sequence ID" value="NZ_JAEQNE010000001.1"/>
</dbReference>
<accession>A0A936YZ49</accession>
<evidence type="ECO:0000313" key="2">
    <source>
        <dbReference type="Proteomes" id="UP000599109"/>
    </source>
</evidence>
<comment type="caution">
    <text evidence="1">The sequence shown here is derived from an EMBL/GenBank/DDBJ whole genome shotgun (WGS) entry which is preliminary data.</text>
</comment>
<evidence type="ECO:0000313" key="1">
    <source>
        <dbReference type="EMBL" id="MBL0390577.1"/>
    </source>
</evidence>
<sequence length="100" mass="11760">MAQIQLKGFLVYQTADYWPEERRWGWLAYDPREYKDTERVVVREEAITVEVPDGFDPRSAKLAAKQKELEQVRAEMGARVTQIMREIQQLQAIEMSEVQS</sequence>
<keyword evidence="2" id="KW-1185">Reference proteome</keyword>
<dbReference type="AlphaFoldDB" id="A0A936YZ49"/>
<name>A0A936YZ49_9BURK</name>
<organism evidence="1 2">
    <name type="scientific">Ramlibacter monticola</name>
    <dbReference type="NCBI Taxonomy" id="1926872"/>
    <lineage>
        <taxon>Bacteria</taxon>
        <taxon>Pseudomonadati</taxon>
        <taxon>Pseudomonadota</taxon>
        <taxon>Betaproteobacteria</taxon>
        <taxon>Burkholderiales</taxon>
        <taxon>Comamonadaceae</taxon>
        <taxon>Ramlibacter</taxon>
    </lineage>
</organism>
<proteinExistence type="predicted"/>
<dbReference type="EMBL" id="JAEQNE010000001">
    <property type="protein sequence ID" value="MBL0390577.1"/>
    <property type="molecule type" value="Genomic_DNA"/>
</dbReference>
<reference evidence="1 2" key="1">
    <citation type="journal article" date="2017" name="Int. J. Syst. Evol. Microbiol.">
        <title>Ramlibacter monticola sp. nov., isolated from forest soil.</title>
        <authorList>
            <person name="Chaudhary D.K."/>
            <person name="Kim J."/>
        </authorList>
    </citation>
    <scope>NUCLEOTIDE SEQUENCE [LARGE SCALE GENOMIC DNA]</scope>
    <source>
        <strain evidence="1 2">KACC 19175</strain>
    </source>
</reference>